<dbReference type="EMBL" id="BEZZ01260150">
    <property type="protein sequence ID" value="GCC49192.1"/>
    <property type="molecule type" value="Genomic_DNA"/>
</dbReference>
<evidence type="ECO:0000313" key="2">
    <source>
        <dbReference type="Proteomes" id="UP000287033"/>
    </source>
</evidence>
<reference evidence="1 2" key="1">
    <citation type="journal article" date="2018" name="Nat. Ecol. Evol.">
        <title>Shark genomes provide insights into elasmobranch evolution and the origin of vertebrates.</title>
        <authorList>
            <person name="Hara Y"/>
            <person name="Yamaguchi K"/>
            <person name="Onimaru K"/>
            <person name="Kadota M"/>
            <person name="Koyanagi M"/>
            <person name="Keeley SD"/>
            <person name="Tatsumi K"/>
            <person name="Tanaka K"/>
            <person name="Motone F"/>
            <person name="Kageyama Y"/>
            <person name="Nozu R"/>
            <person name="Adachi N"/>
            <person name="Nishimura O"/>
            <person name="Nakagawa R"/>
            <person name="Tanegashima C"/>
            <person name="Kiyatake I"/>
            <person name="Matsumoto R"/>
            <person name="Murakumo K"/>
            <person name="Nishida K"/>
            <person name="Terakita A"/>
            <person name="Kuratani S"/>
            <person name="Sato K"/>
            <person name="Hyodo S Kuraku.S."/>
        </authorList>
    </citation>
    <scope>NUCLEOTIDE SEQUENCE [LARGE SCALE GENOMIC DNA]</scope>
</reference>
<organism evidence="1 2">
    <name type="scientific">Chiloscyllium punctatum</name>
    <name type="common">Brownbanded bambooshark</name>
    <name type="synonym">Hemiscyllium punctatum</name>
    <dbReference type="NCBI Taxonomy" id="137246"/>
    <lineage>
        <taxon>Eukaryota</taxon>
        <taxon>Metazoa</taxon>
        <taxon>Chordata</taxon>
        <taxon>Craniata</taxon>
        <taxon>Vertebrata</taxon>
        <taxon>Chondrichthyes</taxon>
        <taxon>Elasmobranchii</taxon>
        <taxon>Galeomorphii</taxon>
        <taxon>Galeoidea</taxon>
        <taxon>Orectolobiformes</taxon>
        <taxon>Hemiscylliidae</taxon>
        <taxon>Chiloscyllium</taxon>
    </lineage>
</organism>
<protein>
    <submittedName>
        <fullName evidence="1">Uncharacterized protein</fullName>
    </submittedName>
</protein>
<accession>A0A401U2S5</accession>
<dbReference type="AlphaFoldDB" id="A0A401U2S5"/>
<feature type="non-terminal residue" evidence="1">
    <location>
        <position position="62"/>
    </location>
</feature>
<comment type="caution">
    <text evidence="1">The sequence shown here is derived from an EMBL/GenBank/DDBJ whole genome shotgun (WGS) entry which is preliminary data.</text>
</comment>
<name>A0A401U2S5_CHIPU</name>
<dbReference type="Proteomes" id="UP000287033">
    <property type="component" value="Unassembled WGS sequence"/>
</dbReference>
<proteinExistence type="predicted"/>
<gene>
    <name evidence="1" type="ORF">chiPu_0033332</name>
</gene>
<keyword evidence="2" id="KW-1185">Reference proteome</keyword>
<sequence length="62" mass="7184">MGETVRKLGQESGIFRTHLSLEVVSVKSRRRNFPDWPGSKVLGMTTYRPCFSSDRRNTLREL</sequence>
<evidence type="ECO:0000313" key="1">
    <source>
        <dbReference type="EMBL" id="GCC49192.1"/>
    </source>
</evidence>